<dbReference type="PANTHER" id="PTHR35372:SF2">
    <property type="entry name" value="SF3 HELICASE DOMAIN-CONTAINING PROTEIN"/>
    <property type="match status" value="1"/>
</dbReference>
<name>A0A1Y1IIR9_KLENI</name>
<dbReference type="PANTHER" id="PTHR35372">
    <property type="entry name" value="ATP BINDING PROTEIN-RELATED"/>
    <property type="match status" value="1"/>
</dbReference>
<dbReference type="GO" id="GO:0016787">
    <property type="term" value="F:hydrolase activity"/>
    <property type="evidence" value="ECO:0007669"/>
    <property type="project" value="UniProtKB-KW"/>
</dbReference>
<dbReference type="AlphaFoldDB" id="A0A1Y1IIR9"/>
<reference evidence="3 4" key="1">
    <citation type="journal article" date="2014" name="Nat. Commun.">
        <title>Klebsormidium flaccidum genome reveals primary factors for plant terrestrial adaptation.</title>
        <authorList>
            <person name="Hori K."/>
            <person name="Maruyama F."/>
            <person name="Fujisawa T."/>
            <person name="Togashi T."/>
            <person name="Yamamoto N."/>
            <person name="Seo M."/>
            <person name="Sato S."/>
            <person name="Yamada T."/>
            <person name="Mori H."/>
            <person name="Tajima N."/>
            <person name="Moriyama T."/>
            <person name="Ikeuchi M."/>
            <person name="Watanabe M."/>
            <person name="Wada H."/>
            <person name="Kobayashi K."/>
            <person name="Saito M."/>
            <person name="Masuda T."/>
            <person name="Sasaki-Sekimoto Y."/>
            <person name="Mashiguchi K."/>
            <person name="Awai K."/>
            <person name="Shimojima M."/>
            <person name="Masuda S."/>
            <person name="Iwai M."/>
            <person name="Nobusawa T."/>
            <person name="Narise T."/>
            <person name="Kondo S."/>
            <person name="Saito H."/>
            <person name="Sato R."/>
            <person name="Murakawa M."/>
            <person name="Ihara Y."/>
            <person name="Oshima-Yamada Y."/>
            <person name="Ohtaka K."/>
            <person name="Satoh M."/>
            <person name="Sonobe K."/>
            <person name="Ishii M."/>
            <person name="Ohtani R."/>
            <person name="Kanamori-Sato M."/>
            <person name="Honoki R."/>
            <person name="Miyazaki D."/>
            <person name="Mochizuki H."/>
            <person name="Umetsu J."/>
            <person name="Higashi K."/>
            <person name="Shibata D."/>
            <person name="Kamiya Y."/>
            <person name="Sato N."/>
            <person name="Nakamura Y."/>
            <person name="Tabata S."/>
            <person name="Ida S."/>
            <person name="Kurokawa K."/>
            <person name="Ohta H."/>
        </authorList>
    </citation>
    <scope>NUCLEOTIDE SEQUENCE [LARGE SCALE GENOMIC DNA]</scope>
    <source>
        <strain evidence="3 4">NIES-2285</strain>
    </source>
</reference>
<evidence type="ECO:0000313" key="3">
    <source>
        <dbReference type="EMBL" id="GAQ90694.1"/>
    </source>
</evidence>
<sequence length="127" mass="14437">MYEEMADAQGNLSGPQAAQDLRPAGPQAVVDEIQRLSNVGLYAIPVRMFWNKMEGKKDAKFPYKYAHITTPELWNRFIDEAKEERKDANGIAILTHPSRIFVVDIDVSSKDGRSPGIQLWNRLVEKH</sequence>
<evidence type="ECO:0000256" key="2">
    <source>
        <dbReference type="SAM" id="MobiDB-lite"/>
    </source>
</evidence>
<evidence type="ECO:0000313" key="4">
    <source>
        <dbReference type="Proteomes" id="UP000054558"/>
    </source>
</evidence>
<keyword evidence="1" id="KW-0378">Hydrolase</keyword>
<protein>
    <submittedName>
        <fullName evidence="3">Uncharacterized protein</fullName>
    </submittedName>
</protein>
<dbReference type="EMBL" id="DF237624">
    <property type="protein sequence ID" value="GAQ90694.1"/>
    <property type="molecule type" value="Genomic_DNA"/>
</dbReference>
<feature type="region of interest" description="Disordered" evidence="2">
    <location>
        <begin position="1"/>
        <end position="24"/>
    </location>
</feature>
<gene>
    <name evidence="3" type="ORF">KFL_006750010</name>
</gene>
<feature type="non-terminal residue" evidence="3">
    <location>
        <position position="127"/>
    </location>
</feature>
<evidence type="ECO:0000256" key="1">
    <source>
        <dbReference type="ARBA" id="ARBA00022801"/>
    </source>
</evidence>
<proteinExistence type="predicted"/>
<dbReference type="Proteomes" id="UP000054558">
    <property type="component" value="Unassembled WGS sequence"/>
</dbReference>
<dbReference type="InterPro" id="IPR051620">
    <property type="entry name" value="ORF904-like_C"/>
</dbReference>
<organism evidence="3 4">
    <name type="scientific">Klebsormidium nitens</name>
    <name type="common">Green alga</name>
    <name type="synonym">Ulothrix nitens</name>
    <dbReference type="NCBI Taxonomy" id="105231"/>
    <lineage>
        <taxon>Eukaryota</taxon>
        <taxon>Viridiplantae</taxon>
        <taxon>Streptophyta</taxon>
        <taxon>Klebsormidiophyceae</taxon>
        <taxon>Klebsormidiales</taxon>
        <taxon>Klebsormidiaceae</taxon>
        <taxon>Klebsormidium</taxon>
    </lineage>
</organism>
<accession>A0A1Y1IIR9</accession>
<keyword evidence="4" id="KW-1185">Reference proteome</keyword>